<proteinExistence type="predicted"/>
<evidence type="ECO:0000313" key="2">
    <source>
        <dbReference type="EMBL" id="EFX68569.1"/>
    </source>
</evidence>
<keyword evidence="1" id="KW-0812">Transmembrane</keyword>
<reference evidence="2 3" key="1">
    <citation type="journal article" date="2011" name="Science">
        <title>The ecoresponsive genome of Daphnia pulex.</title>
        <authorList>
            <person name="Colbourne J.K."/>
            <person name="Pfrender M.E."/>
            <person name="Gilbert D."/>
            <person name="Thomas W.K."/>
            <person name="Tucker A."/>
            <person name="Oakley T.H."/>
            <person name="Tokishita S."/>
            <person name="Aerts A."/>
            <person name="Arnold G.J."/>
            <person name="Basu M.K."/>
            <person name="Bauer D.J."/>
            <person name="Caceres C.E."/>
            <person name="Carmel L."/>
            <person name="Casola C."/>
            <person name="Choi J.H."/>
            <person name="Detter J.C."/>
            <person name="Dong Q."/>
            <person name="Dusheyko S."/>
            <person name="Eads B.D."/>
            <person name="Frohlich T."/>
            <person name="Geiler-Samerotte K.A."/>
            <person name="Gerlach D."/>
            <person name="Hatcher P."/>
            <person name="Jogdeo S."/>
            <person name="Krijgsveld J."/>
            <person name="Kriventseva E.V."/>
            <person name="Kultz D."/>
            <person name="Laforsch C."/>
            <person name="Lindquist E."/>
            <person name="Lopez J."/>
            <person name="Manak J.R."/>
            <person name="Muller J."/>
            <person name="Pangilinan J."/>
            <person name="Patwardhan R.P."/>
            <person name="Pitluck S."/>
            <person name="Pritham E.J."/>
            <person name="Rechtsteiner A."/>
            <person name="Rho M."/>
            <person name="Rogozin I.B."/>
            <person name="Sakarya O."/>
            <person name="Salamov A."/>
            <person name="Schaack S."/>
            <person name="Shapiro H."/>
            <person name="Shiga Y."/>
            <person name="Skalitzky C."/>
            <person name="Smith Z."/>
            <person name="Souvorov A."/>
            <person name="Sung W."/>
            <person name="Tang Z."/>
            <person name="Tsuchiya D."/>
            <person name="Tu H."/>
            <person name="Vos H."/>
            <person name="Wang M."/>
            <person name="Wolf Y.I."/>
            <person name="Yamagata H."/>
            <person name="Yamada T."/>
            <person name="Ye Y."/>
            <person name="Shaw J.R."/>
            <person name="Andrews J."/>
            <person name="Crease T.J."/>
            <person name="Tang H."/>
            <person name="Lucas S.M."/>
            <person name="Robertson H.M."/>
            <person name="Bork P."/>
            <person name="Koonin E.V."/>
            <person name="Zdobnov E.M."/>
            <person name="Grigoriev I.V."/>
            <person name="Lynch M."/>
            <person name="Boore J.L."/>
        </authorList>
    </citation>
    <scope>NUCLEOTIDE SEQUENCE [LARGE SCALE GENOMIC DNA]</scope>
</reference>
<keyword evidence="1" id="KW-0472">Membrane</keyword>
<dbReference type="EMBL" id="GL732653">
    <property type="protein sequence ID" value="EFX68569.1"/>
    <property type="molecule type" value="Genomic_DNA"/>
</dbReference>
<dbReference type="Proteomes" id="UP000000305">
    <property type="component" value="Unassembled WGS sequence"/>
</dbReference>
<organism evidence="2 3">
    <name type="scientific">Daphnia pulex</name>
    <name type="common">Water flea</name>
    <dbReference type="NCBI Taxonomy" id="6669"/>
    <lineage>
        <taxon>Eukaryota</taxon>
        <taxon>Metazoa</taxon>
        <taxon>Ecdysozoa</taxon>
        <taxon>Arthropoda</taxon>
        <taxon>Crustacea</taxon>
        <taxon>Branchiopoda</taxon>
        <taxon>Diplostraca</taxon>
        <taxon>Cladocera</taxon>
        <taxon>Anomopoda</taxon>
        <taxon>Daphniidae</taxon>
        <taxon>Daphnia</taxon>
    </lineage>
</organism>
<accession>E9HI61</accession>
<dbReference type="AlphaFoldDB" id="E9HI61"/>
<dbReference type="KEGG" id="dpx:DAPPUDRAFT_259939"/>
<feature type="transmembrane region" description="Helical" evidence="1">
    <location>
        <begin position="71"/>
        <end position="95"/>
    </location>
</feature>
<sequence length="217" mass="24304">MLDNAQQHLQSELIGDAAESYRIQEDWQDWQNEGFSRGQKTWGRGQWNWMYSVLLLQSSNTQGKMANSSSYYIDTVVCCWPAMKSLLPWLLYVVQKAGGLLGVTSRGLLILGLLLVFILILLVIIVVLAALWPRTKAQEAPKVCDTPACLRAAAQRHSSKQSEKKRGLWLEDALTVVENDASGASGRPRKQMPPENIVRAFLRPYKGQAEATMAELE</sequence>
<dbReference type="HOGENOM" id="CLU_1273387_0_0_1"/>
<dbReference type="InParanoid" id="E9HI61"/>
<keyword evidence="3" id="KW-1185">Reference proteome</keyword>
<feature type="transmembrane region" description="Helical" evidence="1">
    <location>
        <begin position="107"/>
        <end position="132"/>
    </location>
</feature>
<name>E9HI61_DAPPU</name>
<keyword evidence="1" id="KW-1133">Transmembrane helix</keyword>
<evidence type="ECO:0000256" key="1">
    <source>
        <dbReference type="SAM" id="Phobius"/>
    </source>
</evidence>
<protein>
    <submittedName>
        <fullName evidence="2">Uncharacterized protein</fullName>
    </submittedName>
</protein>
<evidence type="ECO:0000313" key="3">
    <source>
        <dbReference type="Proteomes" id="UP000000305"/>
    </source>
</evidence>
<gene>
    <name evidence="2" type="ORF">DAPPUDRAFT_259939</name>
</gene>